<dbReference type="EMBL" id="PIQA01000011">
    <property type="protein sequence ID" value="RUO62674.1"/>
    <property type="molecule type" value="Genomic_DNA"/>
</dbReference>
<evidence type="ECO:0000313" key="2">
    <source>
        <dbReference type="EMBL" id="RUO62674.1"/>
    </source>
</evidence>
<keyword evidence="1" id="KW-0732">Signal</keyword>
<protein>
    <submittedName>
        <fullName evidence="2">DUF3016 domain-containing protein</fullName>
    </submittedName>
</protein>
<feature type="signal peptide" evidence="1">
    <location>
        <begin position="1"/>
        <end position="20"/>
    </location>
</feature>
<reference evidence="2 3" key="1">
    <citation type="journal article" date="2011" name="Front. Microbiol.">
        <title>Genomic signatures of strain selection and enhancement in Bacillus atrophaeus var. globigii, a historical biowarfare simulant.</title>
        <authorList>
            <person name="Gibbons H.S."/>
            <person name="Broomall S.M."/>
            <person name="McNew L.A."/>
            <person name="Daligault H."/>
            <person name="Chapman C."/>
            <person name="Bruce D."/>
            <person name="Karavis M."/>
            <person name="Krepps M."/>
            <person name="McGregor P.A."/>
            <person name="Hong C."/>
            <person name="Park K.H."/>
            <person name="Akmal A."/>
            <person name="Feldman A."/>
            <person name="Lin J.S."/>
            <person name="Chang W.E."/>
            <person name="Higgs B.W."/>
            <person name="Demirev P."/>
            <person name="Lindquist J."/>
            <person name="Liem A."/>
            <person name="Fochler E."/>
            <person name="Read T.D."/>
            <person name="Tapia R."/>
            <person name="Johnson S."/>
            <person name="Bishop-Lilly K.A."/>
            <person name="Detter C."/>
            <person name="Han C."/>
            <person name="Sozhamannan S."/>
            <person name="Rosenzweig C.N."/>
            <person name="Skowronski E.W."/>
        </authorList>
    </citation>
    <scope>NUCLEOTIDE SEQUENCE [LARGE SCALE GENOMIC DNA]</scope>
    <source>
        <strain evidence="2 3">TPS4-2</strain>
    </source>
</reference>
<dbReference type="RefSeq" id="WP_126752546.1">
    <property type="nucleotide sequence ID" value="NZ_JBHUMT010000004.1"/>
</dbReference>
<dbReference type="InterPro" id="IPR021557">
    <property type="entry name" value="DUF3016"/>
</dbReference>
<dbReference type="Pfam" id="PF11454">
    <property type="entry name" value="DUF3016"/>
    <property type="match status" value="1"/>
</dbReference>
<feature type="chain" id="PRO_5019316671" evidence="1">
    <location>
        <begin position="21"/>
        <end position="166"/>
    </location>
</feature>
<proteinExistence type="predicted"/>
<comment type="caution">
    <text evidence="2">The sequence shown here is derived from an EMBL/GenBank/DDBJ whole genome shotgun (WGS) entry which is preliminary data.</text>
</comment>
<name>A0A432YP00_9GAMM</name>
<accession>A0A432YP00</accession>
<dbReference type="Proteomes" id="UP000288361">
    <property type="component" value="Unassembled WGS sequence"/>
</dbReference>
<sequence length="166" mass="19241">MRIRSLVVLMAISFSAFSFAGEAEVKWEGVDKYTDFKPANSNEERYQEKVKEQLTEHIHHLAGKLPEGQKLTIVVTDVDLTGRLEPTFGRSTSNYVRIVREIDFPRISFNYQLTDSSGEVIKEGQEKLKNMGFNYDSLASVKRRDDLYFEKEMLTRWFDETLGEKS</sequence>
<gene>
    <name evidence="2" type="ORF">CWI73_09360</name>
</gene>
<evidence type="ECO:0000256" key="1">
    <source>
        <dbReference type="SAM" id="SignalP"/>
    </source>
</evidence>
<organism evidence="2 3">
    <name type="scientific">Idiomarina piscisalsi</name>
    <dbReference type="NCBI Taxonomy" id="1096243"/>
    <lineage>
        <taxon>Bacteria</taxon>
        <taxon>Pseudomonadati</taxon>
        <taxon>Pseudomonadota</taxon>
        <taxon>Gammaproteobacteria</taxon>
        <taxon>Alteromonadales</taxon>
        <taxon>Idiomarinaceae</taxon>
        <taxon>Idiomarina</taxon>
    </lineage>
</organism>
<dbReference type="AlphaFoldDB" id="A0A432YP00"/>
<evidence type="ECO:0000313" key="3">
    <source>
        <dbReference type="Proteomes" id="UP000288361"/>
    </source>
</evidence>